<dbReference type="Pfam" id="PF03103">
    <property type="entry name" value="DUF243"/>
    <property type="match status" value="1"/>
</dbReference>
<dbReference type="AlphaFoldDB" id="A0A5B7HYH6"/>
<dbReference type="GO" id="GO:0008010">
    <property type="term" value="F:structural constituent of chitin-based larval cuticle"/>
    <property type="evidence" value="ECO:0007669"/>
    <property type="project" value="TreeGrafter"/>
</dbReference>
<organism evidence="4 5">
    <name type="scientific">Portunus trituberculatus</name>
    <name type="common">Swimming crab</name>
    <name type="synonym">Neptunus trituberculatus</name>
    <dbReference type="NCBI Taxonomy" id="210409"/>
    <lineage>
        <taxon>Eukaryota</taxon>
        <taxon>Metazoa</taxon>
        <taxon>Ecdysozoa</taxon>
        <taxon>Arthropoda</taxon>
        <taxon>Crustacea</taxon>
        <taxon>Multicrustacea</taxon>
        <taxon>Malacostraca</taxon>
        <taxon>Eumalacostraca</taxon>
        <taxon>Eucarida</taxon>
        <taxon>Decapoda</taxon>
        <taxon>Pleocyemata</taxon>
        <taxon>Brachyura</taxon>
        <taxon>Eubrachyura</taxon>
        <taxon>Portunoidea</taxon>
        <taxon>Portunidae</taxon>
        <taxon>Portuninae</taxon>
        <taxon>Portunus</taxon>
    </lineage>
</organism>
<feature type="domain" description="DUF243" evidence="3">
    <location>
        <begin position="163"/>
        <end position="256"/>
    </location>
</feature>
<comment type="caution">
    <text evidence="4">The sequence shown here is derived from an EMBL/GenBank/DDBJ whole genome shotgun (WGS) entry which is preliminary data.</text>
</comment>
<dbReference type="PANTHER" id="PTHR31927">
    <property type="entry name" value="FI07246P-RELATED-RELATED"/>
    <property type="match status" value="1"/>
</dbReference>
<keyword evidence="2" id="KW-0732">Signal</keyword>
<evidence type="ECO:0000313" key="4">
    <source>
        <dbReference type="EMBL" id="MPC74729.1"/>
    </source>
</evidence>
<sequence>MMSWLSLGSAFLLVACCDSSLSWPPGLPPSRPPRGRATHANATAVKYWKYSASFTVSQQQPPAVTAHQSTRPPAYQPTRAGRNAATTHPAIFISSLLAAVTADVSYDSGPSFSHDKGDSGGGFLSEGENGRGGKGGGGGGYTNKGISCGTGRVPHVDGTCVTLQVITNLYVYRPPDVETIVAPRPSVPPPRVEHNIVFIHTPESLVNQQPVVVPPPQQKNVVYVLSKRTQQDQQVIHVPAPEQEAPEIFFVNYAEGENPSLPTGGDLQSALSKASQGSVEVVPGSVALDGEYTIPPRLYRNR</sequence>
<feature type="compositionally biased region" description="Gly residues" evidence="1">
    <location>
        <begin position="119"/>
        <end position="139"/>
    </location>
</feature>
<feature type="compositionally biased region" description="Polar residues" evidence="1">
    <location>
        <begin position="61"/>
        <end position="71"/>
    </location>
</feature>
<feature type="signal peptide" evidence="2">
    <location>
        <begin position="1"/>
        <end position="22"/>
    </location>
</feature>
<feature type="chain" id="PRO_5022964308" description="DUF243 domain-containing protein" evidence="2">
    <location>
        <begin position="23"/>
        <end position="302"/>
    </location>
</feature>
<proteinExistence type="predicted"/>
<dbReference type="OrthoDB" id="6398099at2759"/>
<feature type="region of interest" description="Disordered" evidence="1">
    <location>
        <begin position="61"/>
        <end position="82"/>
    </location>
</feature>
<dbReference type="GO" id="GO:0062129">
    <property type="term" value="C:chitin-based extracellular matrix"/>
    <property type="evidence" value="ECO:0007669"/>
    <property type="project" value="TreeGrafter"/>
</dbReference>
<evidence type="ECO:0000313" key="5">
    <source>
        <dbReference type="Proteomes" id="UP000324222"/>
    </source>
</evidence>
<feature type="region of interest" description="Disordered" evidence="1">
    <location>
        <begin position="111"/>
        <end position="139"/>
    </location>
</feature>
<dbReference type="InterPro" id="IPR004145">
    <property type="entry name" value="DUF243"/>
</dbReference>
<dbReference type="EMBL" id="VSRR010039595">
    <property type="protein sequence ID" value="MPC74729.1"/>
    <property type="molecule type" value="Genomic_DNA"/>
</dbReference>
<gene>
    <name evidence="4" type="ORF">E2C01_069103</name>
</gene>
<dbReference type="SMART" id="SM00690">
    <property type="entry name" value="DM5"/>
    <property type="match status" value="1"/>
</dbReference>
<accession>A0A5B7HYH6</accession>
<dbReference type="GO" id="GO:0040003">
    <property type="term" value="P:chitin-based cuticle development"/>
    <property type="evidence" value="ECO:0007669"/>
    <property type="project" value="TreeGrafter"/>
</dbReference>
<dbReference type="Proteomes" id="UP000324222">
    <property type="component" value="Unassembled WGS sequence"/>
</dbReference>
<name>A0A5B7HYH6_PORTR</name>
<evidence type="ECO:0000256" key="1">
    <source>
        <dbReference type="SAM" id="MobiDB-lite"/>
    </source>
</evidence>
<protein>
    <recommendedName>
        <fullName evidence="3">DUF243 domain-containing protein</fullName>
    </recommendedName>
</protein>
<keyword evidence="5" id="KW-1185">Reference proteome</keyword>
<evidence type="ECO:0000259" key="3">
    <source>
        <dbReference type="SMART" id="SM00690"/>
    </source>
</evidence>
<evidence type="ECO:0000256" key="2">
    <source>
        <dbReference type="SAM" id="SignalP"/>
    </source>
</evidence>
<reference evidence="4 5" key="1">
    <citation type="submission" date="2019-05" db="EMBL/GenBank/DDBJ databases">
        <title>Another draft genome of Portunus trituberculatus and its Hox gene families provides insights of decapod evolution.</title>
        <authorList>
            <person name="Jeong J.-H."/>
            <person name="Song I."/>
            <person name="Kim S."/>
            <person name="Choi T."/>
            <person name="Kim D."/>
            <person name="Ryu S."/>
            <person name="Kim W."/>
        </authorList>
    </citation>
    <scope>NUCLEOTIDE SEQUENCE [LARGE SCALE GENOMIC DNA]</scope>
    <source>
        <tissue evidence="4">Muscle</tissue>
    </source>
</reference>